<evidence type="ECO:0000256" key="6">
    <source>
        <dbReference type="ARBA" id="ARBA00022692"/>
    </source>
</evidence>
<dbReference type="EMBL" id="JACEGC010000176">
    <property type="protein sequence ID" value="MBC1197796.1"/>
    <property type="molecule type" value="Genomic_DNA"/>
</dbReference>
<dbReference type="PROSITE" id="PS00874">
    <property type="entry name" value="T2SP_F"/>
    <property type="match status" value="1"/>
</dbReference>
<evidence type="ECO:0000256" key="11">
    <source>
        <dbReference type="SAM" id="Phobius"/>
    </source>
</evidence>
<feature type="transmembrane region" description="Helical" evidence="11">
    <location>
        <begin position="211"/>
        <end position="238"/>
    </location>
</feature>
<protein>
    <submittedName>
        <fullName evidence="13">Type II secretion system F family protein</fullName>
    </submittedName>
</protein>
<comment type="subcellular location">
    <subcellularLocation>
        <location evidence="1">Cell inner membrane</location>
        <topology evidence="1">Multi-pass membrane protein</topology>
    </subcellularLocation>
    <subcellularLocation>
        <location evidence="9">Cell membrane</location>
        <topology evidence="9">Multi-pass membrane protein</topology>
    </subcellularLocation>
</comment>
<dbReference type="PANTHER" id="PTHR30012">
    <property type="entry name" value="GENERAL SECRETION PATHWAY PROTEIN"/>
    <property type="match status" value="1"/>
</dbReference>
<dbReference type="RefSeq" id="WP_185241230.1">
    <property type="nucleotide sequence ID" value="NZ_JACEGC010000176.1"/>
</dbReference>
<accession>A0A841VC95</accession>
<comment type="caution">
    <text evidence="13">The sequence shown here is derived from an EMBL/GenBank/DDBJ whole genome shotgun (WGS) entry which is preliminary data.</text>
</comment>
<comment type="similarity">
    <text evidence="2 9">Belongs to the GSP F family.</text>
</comment>
<evidence type="ECO:0000256" key="2">
    <source>
        <dbReference type="ARBA" id="ARBA00005745"/>
    </source>
</evidence>
<feature type="transmembrane region" description="Helical" evidence="11">
    <location>
        <begin position="168"/>
        <end position="191"/>
    </location>
</feature>
<dbReference type="AlphaFoldDB" id="A0A841VC95"/>
<dbReference type="PANTHER" id="PTHR30012:SF0">
    <property type="entry name" value="TYPE II SECRETION SYSTEM PROTEIN F-RELATED"/>
    <property type="match status" value="1"/>
</dbReference>
<sequence length="404" mass="44235">MPTFVAQVKSSSGKVFQEKVEAMSPDHARMMLKAKYAAVGKVKKAGGEIDLSSLELIFAKISIKDKAVFSRQFSVMINAGVPIVRCLGVLGDQSSNPKMRKALQAISADVQQGSPLSHAMAKHTECFDELYVSMIEAGETGGVLDEVLLRLSKLLEDMARLKNQIKSAMTYPVAVGILAVIVFFGMTIFLIPVFAKIFTDLKVPLPALTQFMLFLSGVMRSWLILIPIVTIAATVFLLRRYYKTPMGRLQIDWFFLKMPLFGDLNEKSAVARFCRVFGTLMRSGVPILSSLDIVCNTVGNQVIANTIAGAKEEIQQGGMMSLALQKANVFPALAIQMISIGEETGELDAMMMKVADFYEDEVEQAVKALTSIIEPLMMVAVAGMVGIILLSMYLPMFKIFDALG</sequence>
<name>A0A841VC95_MICAE</name>
<keyword evidence="7 11" id="KW-1133">Transmembrane helix</keyword>
<dbReference type="PRINTS" id="PR00812">
    <property type="entry name" value="BCTERIALGSPF"/>
</dbReference>
<feature type="transmembrane region" description="Helical" evidence="11">
    <location>
        <begin position="376"/>
        <end position="394"/>
    </location>
</feature>
<evidence type="ECO:0000256" key="8">
    <source>
        <dbReference type="ARBA" id="ARBA00023136"/>
    </source>
</evidence>
<evidence type="ECO:0000256" key="10">
    <source>
        <dbReference type="SAM" id="Coils"/>
    </source>
</evidence>
<evidence type="ECO:0000313" key="14">
    <source>
        <dbReference type="Proteomes" id="UP000525432"/>
    </source>
</evidence>
<keyword evidence="8 11" id="KW-0472">Membrane</keyword>
<keyword evidence="6 9" id="KW-0812">Transmembrane</keyword>
<feature type="domain" description="Type II secretion system protein GspF" evidence="12">
    <location>
        <begin position="69"/>
        <end position="192"/>
    </location>
</feature>
<feature type="domain" description="Type II secretion system protein GspF" evidence="12">
    <location>
        <begin position="273"/>
        <end position="395"/>
    </location>
</feature>
<dbReference type="FunFam" id="1.20.81.30:FF:000001">
    <property type="entry name" value="Type II secretion system protein F"/>
    <property type="match status" value="2"/>
</dbReference>
<keyword evidence="10" id="KW-0175">Coiled coil</keyword>
<proteinExistence type="inferred from homology"/>
<evidence type="ECO:0000259" key="12">
    <source>
        <dbReference type="Pfam" id="PF00482"/>
    </source>
</evidence>
<evidence type="ECO:0000256" key="7">
    <source>
        <dbReference type="ARBA" id="ARBA00022989"/>
    </source>
</evidence>
<dbReference type="Pfam" id="PF00482">
    <property type="entry name" value="T2SSF"/>
    <property type="match status" value="2"/>
</dbReference>
<evidence type="ECO:0000256" key="1">
    <source>
        <dbReference type="ARBA" id="ARBA00004429"/>
    </source>
</evidence>
<evidence type="ECO:0000256" key="4">
    <source>
        <dbReference type="ARBA" id="ARBA00022475"/>
    </source>
</evidence>
<dbReference type="Gene3D" id="1.20.81.30">
    <property type="entry name" value="Type II secretion system (T2SS), domain F"/>
    <property type="match status" value="2"/>
</dbReference>
<reference evidence="13 14" key="1">
    <citation type="submission" date="2020-07" db="EMBL/GenBank/DDBJ databases">
        <title>Genomes of two Microcystis aeruginosa (Cyanobacteria) strains from Florida (USA) with disparate toxicogenic potential.</title>
        <authorList>
            <person name="Lefler F.W."/>
            <person name="Barbosa M."/>
            <person name="Berthold D.E."/>
            <person name="Laughinghouse H.D. IV."/>
        </authorList>
    </citation>
    <scope>NUCLEOTIDE SEQUENCE [LARGE SCALE GENOMIC DNA]</scope>
    <source>
        <strain evidence="13 14">BLCCF158</strain>
    </source>
</reference>
<keyword evidence="5" id="KW-0997">Cell inner membrane</keyword>
<keyword evidence="4" id="KW-1003">Cell membrane</keyword>
<dbReference type="InterPro" id="IPR003004">
    <property type="entry name" value="GspF/PilC"/>
</dbReference>
<organism evidence="13 14">
    <name type="scientific">Microcystis aeruginosa BLCC-F158</name>
    <dbReference type="NCBI Taxonomy" id="2755316"/>
    <lineage>
        <taxon>Bacteria</taxon>
        <taxon>Bacillati</taxon>
        <taxon>Cyanobacteriota</taxon>
        <taxon>Cyanophyceae</taxon>
        <taxon>Oscillatoriophycideae</taxon>
        <taxon>Chroococcales</taxon>
        <taxon>Microcystaceae</taxon>
        <taxon>Microcystis</taxon>
    </lineage>
</organism>
<evidence type="ECO:0000256" key="9">
    <source>
        <dbReference type="RuleBase" id="RU003923"/>
    </source>
</evidence>
<dbReference type="Proteomes" id="UP000525432">
    <property type="component" value="Unassembled WGS sequence"/>
</dbReference>
<evidence type="ECO:0000256" key="5">
    <source>
        <dbReference type="ARBA" id="ARBA00022519"/>
    </source>
</evidence>
<dbReference type="InterPro" id="IPR001992">
    <property type="entry name" value="T2SS_GspF/T4SS_PilC_CS"/>
</dbReference>
<gene>
    <name evidence="13" type="ORF">H0901_21735</name>
</gene>
<dbReference type="InterPro" id="IPR042094">
    <property type="entry name" value="T2SS_GspF_sf"/>
</dbReference>
<dbReference type="GO" id="GO:0005886">
    <property type="term" value="C:plasma membrane"/>
    <property type="evidence" value="ECO:0007669"/>
    <property type="project" value="UniProtKB-SubCell"/>
</dbReference>
<evidence type="ECO:0000313" key="13">
    <source>
        <dbReference type="EMBL" id="MBC1197796.1"/>
    </source>
</evidence>
<keyword evidence="3 9" id="KW-0813">Transport</keyword>
<dbReference type="InterPro" id="IPR018076">
    <property type="entry name" value="T2SS_GspF_dom"/>
</dbReference>
<dbReference type="GO" id="GO:0009306">
    <property type="term" value="P:protein secretion"/>
    <property type="evidence" value="ECO:0007669"/>
    <property type="project" value="InterPro"/>
</dbReference>
<feature type="coiled-coil region" evidence="10">
    <location>
        <begin position="144"/>
        <end position="171"/>
    </location>
</feature>
<evidence type="ECO:0000256" key="3">
    <source>
        <dbReference type="ARBA" id="ARBA00022448"/>
    </source>
</evidence>